<reference evidence="2 3" key="1">
    <citation type="submission" date="2015-09" db="EMBL/GenBank/DDBJ databases">
        <title>Draft genome of the parasitic nematode Teladorsagia circumcincta isolate WARC Sus (inbred).</title>
        <authorList>
            <person name="Mitreva M."/>
        </authorList>
    </citation>
    <scope>NUCLEOTIDE SEQUENCE [LARGE SCALE GENOMIC DNA]</scope>
    <source>
        <strain evidence="2 3">S</strain>
    </source>
</reference>
<gene>
    <name evidence="2" type="ORF">TELCIR_16041</name>
</gene>
<accession>A0A2G9TWK1</accession>
<keyword evidence="1" id="KW-0472">Membrane</keyword>
<keyword evidence="3" id="KW-1185">Reference proteome</keyword>
<dbReference type="EMBL" id="KZ352162">
    <property type="protein sequence ID" value="PIO62399.1"/>
    <property type="molecule type" value="Genomic_DNA"/>
</dbReference>
<keyword evidence="1" id="KW-0812">Transmembrane</keyword>
<dbReference type="OrthoDB" id="5838511at2759"/>
<dbReference type="Proteomes" id="UP000230423">
    <property type="component" value="Unassembled WGS sequence"/>
</dbReference>
<proteinExistence type="predicted"/>
<evidence type="ECO:0000256" key="1">
    <source>
        <dbReference type="SAM" id="Phobius"/>
    </source>
</evidence>
<keyword evidence="1" id="KW-1133">Transmembrane helix</keyword>
<sequence length="106" mass="12555">MQMNANCIIDQEHVKVRLINSWNDVTWEKINIVVCNFLYDRRGEHYRTWKELERIAGIRREHLFYGICFAIFVAILRQNPLVVIHSVVVSSSKKAKCEMYNRGAEQ</sequence>
<evidence type="ECO:0000313" key="3">
    <source>
        <dbReference type="Proteomes" id="UP000230423"/>
    </source>
</evidence>
<dbReference type="AlphaFoldDB" id="A0A2G9TWK1"/>
<name>A0A2G9TWK1_TELCI</name>
<feature type="transmembrane region" description="Helical" evidence="1">
    <location>
        <begin position="63"/>
        <end position="88"/>
    </location>
</feature>
<protein>
    <submittedName>
        <fullName evidence="2">Uncharacterized protein</fullName>
    </submittedName>
</protein>
<organism evidence="2 3">
    <name type="scientific">Teladorsagia circumcincta</name>
    <name type="common">Brown stomach worm</name>
    <name type="synonym">Ostertagia circumcincta</name>
    <dbReference type="NCBI Taxonomy" id="45464"/>
    <lineage>
        <taxon>Eukaryota</taxon>
        <taxon>Metazoa</taxon>
        <taxon>Ecdysozoa</taxon>
        <taxon>Nematoda</taxon>
        <taxon>Chromadorea</taxon>
        <taxon>Rhabditida</taxon>
        <taxon>Rhabditina</taxon>
        <taxon>Rhabditomorpha</taxon>
        <taxon>Strongyloidea</taxon>
        <taxon>Trichostrongylidae</taxon>
        <taxon>Teladorsagia</taxon>
    </lineage>
</organism>
<evidence type="ECO:0000313" key="2">
    <source>
        <dbReference type="EMBL" id="PIO62399.1"/>
    </source>
</evidence>